<comment type="cofactor">
    <cofactor evidence="2">
        <name>K(+)</name>
        <dbReference type="ChEBI" id="CHEBI:29103"/>
    </cofactor>
</comment>
<feature type="domain" description="S-adenosylmethionine synthetase N-terminal" evidence="16">
    <location>
        <begin position="8"/>
        <end position="83"/>
    </location>
</feature>
<dbReference type="PIRSF" id="PIRSF000497">
    <property type="entry name" value="MAT"/>
    <property type="match status" value="1"/>
</dbReference>
<dbReference type="SUPFAM" id="SSF55973">
    <property type="entry name" value="S-adenosylmethionine synthetase"/>
    <property type="match status" value="3"/>
</dbReference>
<comment type="caution">
    <text evidence="19">The sequence shown here is derived from an EMBL/GenBank/DDBJ whole genome shotgun (WGS) entry which is preliminary data.</text>
</comment>
<dbReference type="InterPro" id="IPR022631">
    <property type="entry name" value="ADOMET_SYNTHASE_CS"/>
</dbReference>
<evidence type="ECO:0000256" key="4">
    <source>
        <dbReference type="ARBA" id="ARBA00009685"/>
    </source>
</evidence>
<dbReference type="InterPro" id="IPR022629">
    <property type="entry name" value="S-AdoMet_synt_central"/>
</dbReference>
<proteinExistence type="inferred from homology"/>
<feature type="domain" description="S-adenosylmethionine synthetase C-terminal" evidence="18">
    <location>
        <begin position="216"/>
        <end position="346"/>
    </location>
</feature>
<comment type="subunit">
    <text evidence="14">Homotetramer.</text>
</comment>
<keyword evidence="12 14" id="KW-0630">Potassium</keyword>
<comment type="subcellular location">
    <subcellularLocation>
        <location evidence="14">Cytoplasm</location>
    </subcellularLocation>
</comment>
<dbReference type="Pfam" id="PF02772">
    <property type="entry name" value="S-AdoMet_synt_M"/>
    <property type="match status" value="1"/>
</dbReference>
<comment type="similarity">
    <text evidence="4 15">Belongs to the AdoMet synthase family.</text>
</comment>
<dbReference type="GO" id="GO:0006730">
    <property type="term" value="P:one-carbon metabolic process"/>
    <property type="evidence" value="ECO:0007669"/>
    <property type="project" value="UniProtKB-KW"/>
</dbReference>
<evidence type="ECO:0000256" key="15">
    <source>
        <dbReference type="RuleBase" id="RU004462"/>
    </source>
</evidence>
<dbReference type="Pfam" id="PF00438">
    <property type="entry name" value="S-AdoMet_synt_N"/>
    <property type="match status" value="1"/>
</dbReference>
<dbReference type="PROSITE" id="PS00377">
    <property type="entry name" value="ADOMET_SYNTHASE_2"/>
    <property type="match status" value="1"/>
</dbReference>
<evidence type="ECO:0000256" key="10">
    <source>
        <dbReference type="ARBA" id="ARBA00022840"/>
    </source>
</evidence>
<evidence type="ECO:0000259" key="16">
    <source>
        <dbReference type="Pfam" id="PF00438"/>
    </source>
</evidence>
<dbReference type="AlphaFoldDB" id="A0A0G0W7T9"/>
<keyword evidence="8 14" id="KW-0479">Metal-binding</keyword>
<dbReference type="Gene3D" id="3.30.300.10">
    <property type="match status" value="3"/>
</dbReference>
<comment type="cofactor">
    <cofactor evidence="1">
        <name>Mg(2+)</name>
        <dbReference type="ChEBI" id="CHEBI:18420"/>
    </cofactor>
</comment>
<dbReference type="PATRIC" id="fig|1618344.3.peg.733"/>
<evidence type="ECO:0000256" key="13">
    <source>
        <dbReference type="NCBIfam" id="TIGR01034"/>
    </source>
</evidence>
<protein>
    <recommendedName>
        <fullName evidence="5 13">Methionine adenosyltransferase</fullName>
        <ecNumber evidence="5 13">2.5.1.6</ecNumber>
    </recommendedName>
</protein>
<dbReference type="InterPro" id="IPR022628">
    <property type="entry name" value="S-AdoMet_synt_N"/>
</dbReference>
<dbReference type="GO" id="GO:0046872">
    <property type="term" value="F:metal ion binding"/>
    <property type="evidence" value="ECO:0007669"/>
    <property type="project" value="UniProtKB-KW"/>
</dbReference>
<dbReference type="InterPro" id="IPR022630">
    <property type="entry name" value="S-AdoMet_synt_C"/>
</dbReference>
<keyword evidence="10" id="KW-0067">ATP-binding</keyword>
<dbReference type="GO" id="GO:0004478">
    <property type="term" value="F:methionine adenosyltransferase activity"/>
    <property type="evidence" value="ECO:0007669"/>
    <property type="project" value="UniProtKB-UniRule"/>
</dbReference>
<evidence type="ECO:0000256" key="5">
    <source>
        <dbReference type="ARBA" id="ARBA00012828"/>
    </source>
</evidence>
<evidence type="ECO:0000256" key="7">
    <source>
        <dbReference type="ARBA" id="ARBA00022679"/>
    </source>
</evidence>
<evidence type="ECO:0000256" key="2">
    <source>
        <dbReference type="ARBA" id="ARBA00001958"/>
    </source>
</evidence>
<evidence type="ECO:0000256" key="11">
    <source>
        <dbReference type="ARBA" id="ARBA00022842"/>
    </source>
</evidence>
<feature type="domain" description="S-adenosylmethionine synthetase central" evidence="17">
    <location>
        <begin position="105"/>
        <end position="213"/>
    </location>
</feature>
<evidence type="ECO:0000259" key="17">
    <source>
        <dbReference type="Pfam" id="PF02772"/>
    </source>
</evidence>
<evidence type="ECO:0000313" key="19">
    <source>
        <dbReference type="EMBL" id="KKS09030.1"/>
    </source>
</evidence>
<dbReference type="UniPathway" id="UPA00315">
    <property type="reaction ID" value="UER00080"/>
</dbReference>
<comment type="pathway">
    <text evidence="3">Amino-acid biosynthesis; S-adenosyl-L-methionine biosynthesis; S-adenosyl-L-methionine from L-methionine: step 1/1.</text>
</comment>
<dbReference type="GO" id="GO:0005524">
    <property type="term" value="F:ATP binding"/>
    <property type="evidence" value="ECO:0007669"/>
    <property type="project" value="UniProtKB-KW"/>
</dbReference>
<dbReference type="GO" id="GO:0006556">
    <property type="term" value="P:S-adenosylmethionine biosynthetic process"/>
    <property type="evidence" value="ECO:0007669"/>
    <property type="project" value="UniProtKB-UniRule"/>
</dbReference>
<evidence type="ECO:0000256" key="12">
    <source>
        <dbReference type="ARBA" id="ARBA00022958"/>
    </source>
</evidence>
<evidence type="ECO:0000313" key="20">
    <source>
        <dbReference type="Proteomes" id="UP000033869"/>
    </source>
</evidence>
<dbReference type="Pfam" id="PF02773">
    <property type="entry name" value="S-AdoMet_synt_C"/>
    <property type="match status" value="1"/>
</dbReference>
<name>A0A0G0W7T9_UNCC2</name>
<keyword evidence="11 14" id="KW-0460">Magnesium</keyword>
<dbReference type="EMBL" id="LCBL01000003">
    <property type="protein sequence ID" value="KKS09030.1"/>
    <property type="molecule type" value="Genomic_DNA"/>
</dbReference>
<dbReference type="Proteomes" id="UP000033869">
    <property type="component" value="Unassembled WGS sequence"/>
</dbReference>
<evidence type="ECO:0000259" key="18">
    <source>
        <dbReference type="Pfam" id="PF02773"/>
    </source>
</evidence>
<dbReference type="NCBIfam" id="TIGR01034">
    <property type="entry name" value="metK"/>
    <property type="match status" value="1"/>
</dbReference>
<keyword evidence="7" id="KW-0808">Transferase</keyword>
<keyword evidence="6" id="KW-0554">One-carbon metabolism</keyword>
<organism evidence="19 20">
    <name type="scientific">candidate division CPR2 bacterium GW2011_GWC1_41_48</name>
    <dbReference type="NCBI Taxonomy" id="1618344"/>
    <lineage>
        <taxon>Bacteria</taxon>
        <taxon>Bacteria division CPR2</taxon>
    </lineage>
</organism>
<dbReference type="InterPro" id="IPR002133">
    <property type="entry name" value="S-AdoMet_synthetase"/>
</dbReference>
<evidence type="ECO:0000256" key="3">
    <source>
        <dbReference type="ARBA" id="ARBA00005224"/>
    </source>
</evidence>
<evidence type="ECO:0000256" key="1">
    <source>
        <dbReference type="ARBA" id="ARBA00001946"/>
    </source>
</evidence>
<reference evidence="19 20" key="1">
    <citation type="journal article" date="2015" name="Nature">
        <title>rRNA introns, odd ribosomes, and small enigmatic genomes across a large radiation of phyla.</title>
        <authorList>
            <person name="Brown C.T."/>
            <person name="Hug L.A."/>
            <person name="Thomas B.C."/>
            <person name="Sharon I."/>
            <person name="Castelle C.J."/>
            <person name="Singh A."/>
            <person name="Wilkins M.J."/>
            <person name="Williams K.H."/>
            <person name="Banfield J.F."/>
        </authorList>
    </citation>
    <scope>NUCLEOTIDE SEQUENCE [LARGE SCALE GENOMIC DNA]</scope>
</reference>
<dbReference type="PROSITE" id="PS00376">
    <property type="entry name" value="ADOMET_SYNTHASE_1"/>
    <property type="match status" value="1"/>
</dbReference>
<evidence type="ECO:0000256" key="9">
    <source>
        <dbReference type="ARBA" id="ARBA00022741"/>
    </source>
</evidence>
<gene>
    <name evidence="19" type="ORF">UU65_C0003G0085</name>
</gene>
<evidence type="ECO:0000256" key="8">
    <source>
        <dbReference type="ARBA" id="ARBA00022723"/>
    </source>
</evidence>
<keyword evidence="9" id="KW-0547">Nucleotide-binding</keyword>
<sequence>MIYNPKTYAVESVTSGHPDKICDQISDAVLDECLKQDPRCRAAIEAFGSHGLLMIGGELTTSAEVDYEKIGREVYMSIGYKNNLEVITRVIRQSPDIAMGVDTGGAGDQGIMYGFATDETPEFLPKANVDVHRLSKGLEDLRKNNNNFSWLGPDGKTQITVEDGKVNSVLVSTQHEEGIEQHEIRTLLITHLIEPVIGNIDGIDILVNPTGKFVQGGFDGDAGLTGRKIMVDTYGGLIPHGGGAFSGKDATKVDRSAAYMCRFAAKNLVANGIAKKALISVAYAIGKAEPLMVEAVNEKGESLAKIVKENFDFRPQAIIERLDLLRPIYLKTAAYGHFGKEGLPWEETVEWFNS</sequence>
<dbReference type="PANTHER" id="PTHR11964">
    <property type="entry name" value="S-ADENOSYLMETHIONINE SYNTHETASE"/>
    <property type="match status" value="1"/>
</dbReference>
<accession>A0A0G0W7T9</accession>
<evidence type="ECO:0000256" key="14">
    <source>
        <dbReference type="RuleBase" id="RU000542"/>
    </source>
</evidence>
<dbReference type="InterPro" id="IPR022636">
    <property type="entry name" value="S-AdoMet_synthetase_sfam"/>
</dbReference>
<dbReference type="CDD" id="cd18079">
    <property type="entry name" value="S-AdoMet_synt"/>
    <property type="match status" value="1"/>
</dbReference>
<evidence type="ECO:0000256" key="6">
    <source>
        <dbReference type="ARBA" id="ARBA00022563"/>
    </source>
</evidence>
<dbReference type="GO" id="GO:0005737">
    <property type="term" value="C:cytoplasm"/>
    <property type="evidence" value="ECO:0007669"/>
    <property type="project" value="UniProtKB-SubCell"/>
</dbReference>
<dbReference type="EC" id="2.5.1.6" evidence="5 13"/>